<dbReference type="AlphaFoldDB" id="A0A6A6CV54"/>
<name>A0A6A6CV54_ZASCE</name>
<evidence type="ECO:0000256" key="5">
    <source>
        <dbReference type="ARBA" id="ARBA00023163"/>
    </source>
</evidence>
<keyword evidence="3" id="KW-0805">Transcription regulation</keyword>
<dbReference type="PANTHER" id="PTHR47540:SF6">
    <property type="entry name" value="ZN(II)2CYS6 TRANSCRIPTION FACTOR (EUROFUNG)"/>
    <property type="match status" value="1"/>
</dbReference>
<dbReference type="PANTHER" id="PTHR47540">
    <property type="entry name" value="THIAMINE REPRESSIBLE GENES REGULATORY PROTEIN THI5"/>
    <property type="match status" value="1"/>
</dbReference>
<dbReference type="OrthoDB" id="3266505at2759"/>
<gene>
    <name evidence="9" type="ORF">M409DRAFT_19030</name>
</gene>
<keyword evidence="4" id="KW-0238">DNA-binding</keyword>
<accession>A0A6A6CV54</accession>
<dbReference type="CDD" id="cd00067">
    <property type="entry name" value="GAL4"/>
    <property type="match status" value="1"/>
</dbReference>
<dbReference type="Pfam" id="PF00172">
    <property type="entry name" value="Zn_clus"/>
    <property type="match status" value="1"/>
</dbReference>
<sequence length="630" mass="70564">MQSKRITACGPCHKKKVKCSGSGPPCTACAESSSECIYPVKDRKTKVGQRYLDKILEENKHLSAIVSSINTPASSAAQTPVEPPEPRADNADRNPLIEERPWFIAHNASDLPIHIGEAADAAFATRLRQTASTKPVSHLPRIQYMSDDSLRSLTDPNLQWPNASRMTYLVDVALNTVCKTWHVVRRSKIMASVSTVLQTPDTCDWLSACRLWALLALGEAYSSRCTLPEAPFPGSKYFAKAMAMAHIPSERPRLALIEIYILLSIYASAINRRHTASFMASYALRVSIILGLHIEISESQVRDQALREHRCRLWWTAYCFDRMWASKIGWPPSIPDDSVEIGLPSDEGLPPEARISSLYVRKRQPTSFSERVQTTVQALSEWANDLPSRLQLNAEESGAQNERHVVFLHLSFNQTVIVTTRPIVLHLLRQRQQSSAQGSNPQESFPESALSLTNACIRCARNSMKLLKTAWSDGTISAFDYFSTQYIFSSANILALSCFLRNNGWKSDHEDFLLAANFLHQLDRNGNLAAKEYFLHIEALRDVLKEHISMRVDGDWRSMQGNDLLTADTTRNIPSDLSAPTFGGGLIQNPPLQDFLNHPSIDLDFMDTGGTWLDWQDVSWPNVEPLVGNF</sequence>
<dbReference type="RefSeq" id="XP_033671946.1">
    <property type="nucleotide sequence ID" value="XM_033804751.1"/>
</dbReference>
<dbReference type="GO" id="GO:0043565">
    <property type="term" value="F:sequence-specific DNA binding"/>
    <property type="evidence" value="ECO:0007669"/>
    <property type="project" value="TreeGrafter"/>
</dbReference>
<dbReference type="GO" id="GO:0005634">
    <property type="term" value="C:nucleus"/>
    <property type="evidence" value="ECO:0007669"/>
    <property type="project" value="UniProtKB-SubCell"/>
</dbReference>
<feature type="region of interest" description="Disordered" evidence="7">
    <location>
        <begin position="70"/>
        <end position="92"/>
    </location>
</feature>
<dbReference type="SMART" id="SM00906">
    <property type="entry name" value="Fungal_trans"/>
    <property type="match status" value="1"/>
</dbReference>
<keyword evidence="5" id="KW-0804">Transcription</keyword>
<dbReference type="GO" id="GO:0000981">
    <property type="term" value="F:DNA-binding transcription factor activity, RNA polymerase II-specific"/>
    <property type="evidence" value="ECO:0007669"/>
    <property type="project" value="InterPro"/>
</dbReference>
<dbReference type="InterPro" id="IPR036864">
    <property type="entry name" value="Zn2-C6_fun-type_DNA-bd_sf"/>
</dbReference>
<dbReference type="SMART" id="SM00066">
    <property type="entry name" value="GAL4"/>
    <property type="match status" value="1"/>
</dbReference>
<dbReference type="PROSITE" id="PS50048">
    <property type="entry name" value="ZN2_CY6_FUNGAL_2"/>
    <property type="match status" value="1"/>
</dbReference>
<comment type="subcellular location">
    <subcellularLocation>
        <location evidence="1">Nucleus</location>
    </subcellularLocation>
</comment>
<dbReference type="GO" id="GO:0008270">
    <property type="term" value="F:zinc ion binding"/>
    <property type="evidence" value="ECO:0007669"/>
    <property type="project" value="InterPro"/>
</dbReference>
<evidence type="ECO:0000256" key="2">
    <source>
        <dbReference type="ARBA" id="ARBA00022723"/>
    </source>
</evidence>
<feature type="domain" description="Zn(2)-C6 fungal-type" evidence="8">
    <location>
        <begin position="8"/>
        <end position="38"/>
    </location>
</feature>
<evidence type="ECO:0000256" key="3">
    <source>
        <dbReference type="ARBA" id="ARBA00023015"/>
    </source>
</evidence>
<dbReference type="GeneID" id="54558023"/>
<keyword evidence="10" id="KW-1185">Reference proteome</keyword>
<dbReference type="InterPro" id="IPR001138">
    <property type="entry name" value="Zn2Cys6_DnaBD"/>
</dbReference>
<dbReference type="SUPFAM" id="SSF57701">
    <property type="entry name" value="Zn2/Cys6 DNA-binding domain"/>
    <property type="match status" value="1"/>
</dbReference>
<dbReference type="InterPro" id="IPR051711">
    <property type="entry name" value="Stress_Response_Reg"/>
</dbReference>
<evidence type="ECO:0000259" key="8">
    <source>
        <dbReference type="PROSITE" id="PS50048"/>
    </source>
</evidence>
<dbReference type="Proteomes" id="UP000799537">
    <property type="component" value="Unassembled WGS sequence"/>
</dbReference>
<dbReference type="InterPro" id="IPR007219">
    <property type="entry name" value="XnlR_reg_dom"/>
</dbReference>
<evidence type="ECO:0000256" key="1">
    <source>
        <dbReference type="ARBA" id="ARBA00004123"/>
    </source>
</evidence>
<evidence type="ECO:0000256" key="6">
    <source>
        <dbReference type="ARBA" id="ARBA00023242"/>
    </source>
</evidence>
<keyword evidence="6" id="KW-0539">Nucleus</keyword>
<evidence type="ECO:0000313" key="9">
    <source>
        <dbReference type="EMBL" id="KAF2171057.1"/>
    </source>
</evidence>
<dbReference type="GO" id="GO:0006351">
    <property type="term" value="P:DNA-templated transcription"/>
    <property type="evidence" value="ECO:0007669"/>
    <property type="project" value="InterPro"/>
</dbReference>
<dbReference type="Pfam" id="PF04082">
    <property type="entry name" value="Fungal_trans"/>
    <property type="match status" value="1"/>
</dbReference>
<organism evidence="9 10">
    <name type="scientific">Zasmidium cellare ATCC 36951</name>
    <dbReference type="NCBI Taxonomy" id="1080233"/>
    <lineage>
        <taxon>Eukaryota</taxon>
        <taxon>Fungi</taxon>
        <taxon>Dikarya</taxon>
        <taxon>Ascomycota</taxon>
        <taxon>Pezizomycotina</taxon>
        <taxon>Dothideomycetes</taxon>
        <taxon>Dothideomycetidae</taxon>
        <taxon>Mycosphaerellales</taxon>
        <taxon>Mycosphaerellaceae</taxon>
        <taxon>Zasmidium</taxon>
    </lineage>
</organism>
<keyword evidence="2" id="KW-0479">Metal-binding</keyword>
<dbReference type="GO" id="GO:0045944">
    <property type="term" value="P:positive regulation of transcription by RNA polymerase II"/>
    <property type="evidence" value="ECO:0007669"/>
    <property type="project" value="TreeGrafter"/>
</dbReference>
<dbReference type="CDD" id="cd12148">
    <property type="entry name" value="fungal_TF_MHR"/>
    <property type="match status" value="1"/>
</dbReference>
<dbReference type="PROSITE" id="PS00463">
    <property type="entry name" value="ZN2_CY6_FUNGAL_1"/>
    <property type="match status" value="1"/>
</dbReference>
<evidence type="ECO:0000256" key="7">
    <source>
        <dbReference type="SAM" id="MobiDB-lite"/>
    </source>
</evidence>
<evidence type="ECO:0000256" key="4">
    <source>
        <dbReference type="ARBA" id="ARBA00023125"/>
    </source>
</evidence>
<proteinExistence type="predicted"/>
<reference evidence="9" key="1">
    <citation type="journal article" date="2020" name="Stud. Mycol.">
        <title>101 Dothideomycetes genomes: a test case for predicting lifestyles and emergence of pathogens.</title>
        <authorList>
            <person name="Haridas S."/>
            <person name="Albert R."/>
            <person name="Binder M."/>
            <person name="Bloem J."/>
            <person name="Labutti K."/>
            <person name="Salamov A."/>
            <person name="Andreopoulos B."/>
            <person name="Baker S."/>
            <person name="Barry K."/>
            <person name="Bills G."/>
            <person name="Bluhm B."/>
            <person name="Cannon C."/>
            <person name="Castanera R."/>
            <person name="Culley D."/>
            <person name="Daum C."/>
            <person name="Ezra D."/>
            <person name="Gonzalez J."/>
            <person name="Henrissat B."/>
            <person name="Kuo A."/>
            <person name="Liang C."/>
            <person name="Lipzen A."/>
            <person name="Lutzoni F."/>
            <person name="Magnuson J."/>
            <person name="Mondo S."/>
            <person name="Nolan M."/>
            <person name="Ohm R."/>
            <person name="Pangilinan J."/>
            <person name="Park H.-J."/>
            <person name="Ramirez L."/>
            <person name="Alfaro M."/>
            <person name="Sun H."/>
            <person name="Tritt A."/>
            <person name="Yoshinaga Y."/>
            <person name="Zwiers L.-H."/>
            <person name="Turgeon B."/>
            <person name="Goodwin S."/>
            <person name="Spatafora J."/>
            <person name="Crous P."/>
            <person name="Grigoriev I."/>
        </authorList>
    </citation>
    <scope>NUCLEOTIDE SEQUENCE</scope>
    <source>
        <strain evidence="9">ATCC 36951</strain>
    </source>
</reference>
<evidence type="ECO:0000313" key="10">
    <source>
        <dbReference type="Proteomes" id="UP000799537"/>
    </source>
</evidence>
<dbReference type="Gene3D" id="4.10.240.10">
    <property type="entry name" value="Zn(2)-C6 fungal-type DNA-binding domain"/>
    <property type="match status" value="1"/>
</dbReference>
<dbReference type="EMBL" id="ML993584">
    <property type="protein sequence ID" value="KAF2171057.1"/>
    <property type="molecule type" value="Genomic_DNA"/>
</dbReference>
<protein>
    <recommendedName>
        <fullName evidence="8">Zn(2)-C6 fungal-type domain-containing protein</fullName>
    </recommendedName>
</protein>